<sequence length="312" mass="33327">MAVNSGTSALHLGLLAAGIGPGDEVIVPSFTYAGTVNAIRLTGATPVYCDIDEKTYCADPSSVRALIGPRTAAVMVVHLFGHAADMDELVALTASAGLGLFEDSCQAHGALWRGQPVASFGTFGAFSFYPTKNMTTGEGGMIVSGDQALVAKARLLRNQGAHRPYEHEIVGFNNRMTEMAAAIGRVQVQSLAARNARRRELAARYTAELAHVRVPYVAPEVEHVFHQYSVRVPDGVDRDRVRTELAARGVGTGAYYPVPCHRLPPLRAEADLPVTDAVAATVFALPIFPQLAEEDLLRVAREVNALTQGHEG</sequence>
<evidence type="ECO:0000256" key="2">
    <source>
        <dbReference type="RuleBase" id="RU004508"/>
    </source>
</evidence>
<proteinExistence type="inferred from homology"/>
<dbReference type="PANTHER" id="PTHR30244:SF34">
    <property type="entry name" value="DTDP-4-AMINO-4,6-DIDEOXYGALACTOSE TRANSAMINASE"/>
    <property type="match status" value="1"/>
</dbReference>
<keyword evidence="4" id="KW-1185">Reference proteome</keyword>
<dbReference type="SUPFAM" id="SSF53383">
    <property type="entry name" value="PLP-dependent transferases"/>
    <property type="match status" value="1"/>
</dbReference>
<evidence type="ECO:0000313" key="3">
    <source>
        <dbReference type="EMBL" id="MBP2471930.1"/>
    </source>
</evidence>
<dbReference type="InterPro" id="IPR015424">
    <property type="entry name" value="PyrdxlP-dep_Trfase"/>
</dbReference>
<organism evidence="3 4">
    <name type="scientific">Crossiella equi</name>
    <dbReference type="NCBI Taxonomy" id="130796"/>
    <lineage>
        <taxon>Bacteria</taxon>
        <taxon>Bacillati</taxon>
        <taxon>Actinomycetota</taxon>
        <taxon>Actinomycetes</taxon>
        <taxon>Pseudonocardiales</taxon>
        <taxon>Pseudonocardiaceae</taxon>
        <taxon>Crossiella</taxon>
    </lineage>
</organism>
<accession>A0ABS5A5R9</accession>
<gene>
    <name evidence="3" type="ORF">JOF53_000802</name>
</gene>
<dbReference type="InterPro" id="IPR015421">
    <property type="entry name" value="PyrdxlP-dep_Trfase_major"/>
</dbReference>
<evidence type="ECO:0000313" key="4">
    <source>
        <dbReference type="Proteomes" id="UP001519363"/>
    </source>
</evidence>
<comment type="similarity">
    <text evidence="2">Belongs to the DegT/DnrJ/EryC1 family.</text>
</comment>
<dbReference type="EMBL" id="JAGIOO010000001">
    <property type="protein sequence ID" value="MBP2471930.1"/>
    <property type="molecule type" value="Genomic_DNA"/>
</dbReference>
<evidence type="ECO:0000256" key="1">
    <source>
        <dbReference type="ARBA" id="ARBA00001933"/>
    </source>
</evidence>
<comment type="caution">
    <text evidence="3">The sequence shown here is derived from an EMBL/GenBank/DDBJ whole genome shotgun (WGS) entry which is preliminary data.</text>
</comment>
<dbReference type="Proteomes" id="UP001519363">
    <property type="component" value="Unassembled WGS sequence"/>
</dbReference>
<reference evidence="3 4" key="1">
    <citation type="submission" date="2021-03" db="EMBL/GenBank/DDBJ databases">
        <title>Sequencing the genomes of 1000 actinobacteria strains.</title>
        <authorList>
            <person name="Klenk H.-P."/>
        </authorList>
    </citation>
    <scope>NUCLEOTIDE SEQUENCE [LARGE SCALE GENOMIC DNA]</scope>
    <source>
        <strain evidence="3 4">DSM 44580</strain>
    </source>
</reference>
<dbReference type="Pfam" id="PF01041">
    <property type="entry name" value="DegT_DnrJ_EryC1"/>
    <property type="match status" value="1"/>
</dbReference>
<dbReference type="PANTHER" id="PTHR30244">
    <property type="entry name" value="TRANSAMINASE"/>
    <property type="match status" value="1"/>
</dbReference>
<dbReference type="Gene3D" id="3.40.640.10">
    <property type="entry name" value="Type I PLP-dependent aspartate aminotransferase-like (Major domain)"/>
    <property type="match status" value="1"/>
</dbReference>
<dbReference type="InterPro" id="IPR000653">
    <property type="entry name" value="DegT/StrS_aminotransferase"/>
</dbReference>
<keyword evidence="2" id="KW-0663">Pyridoxal phosphate</keyword>
<name>A0ABS5A5R9_9PSEU</name>
<comment type="cofactor">
    <cofactor evidence="1">
        <name>pyridoxal 5'-phosphate</name>
        <dbReference type="ChEBI" id="CHEBI:597326"/>
    </cofactor>
</comment>
<protein>
    <submittedName>
        <fullName evidence="3">dTDP-4-amino-4,6-dideoxygalactose transaminase</fullName>
    </submittedName>
</protein>
<dbReference type="CDD" id="cd00616">
    <property type="entry name" value="AHBA_syn"/>
    <property type="match status" value="1"/>
</dbReference>